<feature type="compositionally biased region" description="Polar residues" evidence="1">
    <location>
        <begin position="108"/>
        <end position="122"/>
    </location>
</feature>
<evidence type="ECO:0000256" key="1">
    <source>
        <dbReference type="SAM" id="MobiDB-lite"/>
    </source>
</evidence>
<dbReference type="InParanoid" id="F4S8F9"/>
<accession>F4S8F9</accession>
<dbReference type="GeneID" id="18931123"/>
<dbReference type="Proteomes" id="UP000001072">
    <property type="component" value="Unassembled WGS sequence"/>
</dbReference>
<dbReference type="VEuPathDB" id="FungiDB:MELLADRAFT_68861"/>
<dbReference type="HOGENOM" id="CLU_1603113_0_0_1"/>
<protein>
    <submittedName>
        <fullName evidence="2">Uncharacterized protein</fullName>
    </submittedName>
</protein>
<keyword evidence="3" id="KW-1185">Reference proteome</keyword>
<reference evidence="3" key="1">
    <citation type="journal article" date="2011" name="Proc. Natl. Acad. Sci. U.S.A.">
        <title>Obligate biotrophy features unraveled by the genomic analysis of rust fungi.</title>
        <authorList>
            <person name="Duplessis S."/>
            <person name="Cuomo C.A."/>
            <person name="Lin Y.-C."/>
            <person name="Aerts A."/>
            <person name="Tisserant E."/>
            <person name="Veneault-Fourrey C."/>
            <person name="Joly D.L."/>
            <person name="Hacquard S."/>
            <person name="Amselem J."/>
            <person name="Cantarel B.L."/>
            <person name="Chiu R."/>
            <person name="Coutinho P.M."/>
            <person name="Feau N."/>
            <person name="Field M."/>
            <person name="Frey P."/>
            <person name="Gelhaye E."/>
            <person name="Goldberg J."/>
            <person name="Grabherr M.G."/>
            <person name="Kodira C.D."/>
            <person name="Kohler A."/>
            <person name="Kuees U."/>
            <person name="Lindquist E.A."/>
            <person name="Lucas S.M."/>
            <person name="Mago R."/>
            <person name="Mauceli E."/>
            <person name="Morin E."/>
            <person name="Murat C."/>
            <person name="Pangilinan J.L."/>
            <person name="Park R."/>
            <person name="Pearson M."/>
            <person name="Quesneville H."/>
            <person name="Rouhier N."/>
            <person name="Sakthikumar S."/>
            <person name="Salamov A.A."/>
            <person name="Schmutz J."/>
            <person name="Selles B."/>
            <person name="Shapiro H."/>
            <person name="Tanguay P."/>
            <person name="Tuskan G.A."/>
            <person name="Henrissat B."/>
            <person name="Van de Peer Y."/>
            <person name="Rouze P."/>
            <person name="Ellis J.G."/>
            <person name="Dodds P.N."/>
            <person name="Schein J.E."/>
            <person name="Zhong S."/>
            <person name="Hamelin R.C."/>
            <person name="Grigoriev I.V."/>
            <person name="Szabo L.J."/>
            <person name="Martin F."/>
        </authorList>
    </citation>
    <scope>NUCLEOTIDE SEQUENCE [LARGE SCALE GENOMIC DNA]</scope>
    <source>
        <strain evidence="3">98AG31 / pathotype 3-4-7</strain>
    </source>
</reference>
<gene>
    <name evidence="2" type="ORF">MELLADRAFT_68861</name>
</gene>
<dbReference type="RefSeq" id="XP_007417626.1">
    <property type="nucleotide sequence ID" value="XM_007417564.1"/>
</dbReference>
<dbReference type="EMBL" id="GL883164">
    <property type="protein sequence ID" value="EGF99095.1"/>
    <property type="molecule type" value="Genomic_DNA"/>
</dbReference>
<evidence type="ECO:0000313" key="3">
    <source>
        <dbReference type="Proteomes" id="UP000001072"/>
    </source>
</evidence>
<organism evidence="3">
    <name type="scientific">Melampsora larici-populina (strain 98AG31 / pathotype 3-4-7)</name>
    <name type="common">Poplar leaf rust fungus</name>
    <dbReference type="NCBI Taxonomy" id="747676"/>
    <lineage>
        <taxon>Eukaryota</taxon>
        <taxon>Fungi</taxon>
        <taxon>Dikarya</taxon>
        <taxon>Basidiomycota</taxon>
        <taxon>Pucciniomycotina</taxon>
        <taxon>Pucciniomycetes</taxon>
        <taxon>Pucciniales</taxon>
        <taxon>Melampsoraceae</taxon>
        <taxon>Melampsora</taxon>
    </lineage>
</organism>
<dbReference type="KEGG" id="mlr:MELLADRAFT_68861"/>
<proteinExistence type="predicted"/>
<dbReference type="AlphaFoldDB" id="F4S8F9"/>
<sequence length="166" mass="18781">MNAEEEQDEDEEYDPKRTIKIKEARAEYLLARLEHLNSLVEGDQTEFKIVEAWKFNEIPRAYRAAEIVLVRQFKPKCKANANGEDELSLKQWLRDAPSPKRARVEPASGSSQEPNISGTRSKSGADPSGYLLLRAKESNCEALANISVPKKRGGESKLRMILRILI</sequence>
<name>F4S8F9_MELLP</name>
<evidence type="ECO:0000313" key="2">
    <source>
        <dbReference type="EMBL" id="EGF99095.1"/>
    </source>
</evidence>
<feature type="region of interest" description="Disordered" evidence="1">
    <location>
        <begin position="95"/>
        <end position="128"/>
    </location>
</feature>